<evidence type="ECO:0000256" key="5">
    <source>
        <dbReference type="ARBA" id="ARBA00022840"/>
    </source>
</evidence>
<dbReference type="Pfam" id="PF01268">
    <property type="entry name" value="FTHFS"/>
    <property type="match status" value="1"/>
</dbReference>
<dbReference type="EMBL" id="CP046452">
    <property type="protein sequence ID" value="QGU02014.1"/>
    <property type="molecule type" value="Genomic_DNA"/>
</dbReference>
<dbReference type="GO" id="GO:0004329">
    <property type="term" value="F:formate-tetrahydrofolate ligase activity"/>
    <property type="evidence" value="ECO:0007669"/>
    <property type="project" value="UniProtKB-UniRule"/>
</dbReference>
<organism evidence="9 10">
    <name type="scientific">Corynebacterium kalinowskii</name>
    <dbReference type="NCBI Taxonomy" id="2675216"/>
    <lineage>
        <taxon>Bacteria</taxon>
        <taxon>Bacillati</taxon>
        <taxon>Actinomycetota</taxon>
        <taxon>Actinomycetes</taxon>
        <taxon>Mycobacteriales</taxon>
        <taxon>Corynebacteriaceae</taxon>
        <taxon>Corynebacterium</taxon>
    </lineage>
</organism>
<dbReference type="GO" id="GO:0005524">
    <property type="term" value="F:ATP binding"/>
    <property type="evidence" value="ECO:0007669"/>
    <property type="project" value="UniProtKB-UniRule"/>
</dbReference>
<dbReference type="Gene3D" id="3.30.1510.10">
    <property type="entry name" value="Domain 2, N(10)-formyltetrahydrofolate synthetase"/>
    <property type="match status" value="1"/>
</dbReference>
<dbReference type="Gene3D" id="3.40.50.300">
    <property type="entry name" value="P-loop containing nucleotide triphosphate hydrolases"/>
    <property type="match status" value="1"/>
</dbReference>
<keyword evidence="3 8" id="KW-0436">Ligase</keyword>
<evidence type="ECO:0000256" key="7">
    <source>
        <dbReference type="ARBA" id="ARBA00061363"/>
    </source>
</evidence>
<dbReference type="AlphaFoldDB" id="A0A6B8VKK9"/>
<evidence type="ECO:0000256" key="8">
    <source>
        <dbReference type="HAMAP-Rule" id="MF_01543"/>
    </source>
</evidence>
<evidence type="ECO:0000256" key="2">
    <source>
        <dbReference type="ARBA" id="ARBA00022563"/>
    </source>
</evidence>
<dbReference type="RefSeq" id="WP_156192375.1">
    <property type="nucleotide sequence ID" value="NZ_CP046452.1"/>
</dbReference>
<dbReference type="GO" id="GO:0035999">
    <property type="term" value="P:tetrahydrofolate interconversion"/>
    <property type="evidence" value="ECO:0007669"/>
    <property type="project" value="UniProtKB-UniRule"/>
</dbReference>
<reference evidence="10" key="1">
    <citation type="submission" date="2019-11" db="EMBL/GenBank/DDBJ databases">
        <title>Complete genome sequence of Corynebacterium kalinowskii 1959, a novel Corynebacterium species isolated from soil of a small paddock in Vilsendorf, Germany.</title>
        <authorList>
            <person name="Schaffert L."/>
            <person name="Ruwe M."/>
            <person name="Milse J."/>
            <person name="Hanuschka K."/>
            <person name="Ortseifen V."/>
            <person name="Droste J."/>
            <person name="Brandt D."/>
            <person name="Schlueter L."/>
            <person name="Kutter Y."/>
            <person name="Vinke S."/>
            <person name="Viehoefer P."/>
            <person name="Jacob L."/>
            <person name="Luebke N.-C."/>
            <person name="Schulte-Berndt E."/>
            <person name="Hain C."/>
            <person name="Linder M."/>
            <person name="Schmidt P."/>
            <person name="Wollenschlaeger L."/>
            <person name="Luttermann T."/>
            <person name="Thieme E."/>
            <person name="Hassa J."/>
            <person name="Haak M."/>
            <person name="Wittchen M."/>
            <person name="Mentz A."/>
            <person name="Persicke M."/>
            <person name="Busche T."/>
            <person name="Ruckert C."/>
        </authorList>
    </citation>
    <scope>NUCLEOTIDE SEQUENCE [LARGE SCALE GENOMIC DNA]</scope>
    <source>
        <strain evidence="10">1959</strain>
    </source>
</reference>
<dbReference type="NCBIfam" id="NF010030">
    <property type="entry name" value="PRK13505.1"/>
    <property type="match status" value="1"/>
</dbReference>
<dbReference type="KEGG" id="ckw:CKALI_05720"/>
<name>A0A6B8VKK9_9CORY</name>
<dbReference type="PROSITE" id="PS00722">
    <property type="entry name" value="FTHFS_2"/>
    <property type="match status" value="1"/>
</dbReference>
<dbReference type="InterPro" id="IPR020628">
    <property type="entry name" value="Formate_THF_ligase_CS"/>
</dbReference>
<evidence type="ECO:0000256" key="6">
    <source>
        <dbReference type="ARBA" id="ARBA00049033"/>
    </source>
</evidence>
<evidence type="ECO:0000256" key="3">
    <source>
        <dbReference type="ARBA" id="ARBA00022598"/>
    </source>
</evidence>
<dbReference type="InterPro" id="IPR000559">
    <property type="entry name" value="Formate_THF_ligase"/>
</dbReference>
<dbReference type="InterPro" id="IPR027417">
    <property type="entry name" value="P-loop_NTPase"/>
</dbReference>
<dbReference type="SUPFAM" id="SSF52540">
    <property type="entry name" value="P-loop containing nucleoside triphosphate hydrolases"/>
    <property type="match status" value="1"/>
</dbReference>
<dbReference type="UniPathway" id="UPA00193"/>
<comment type="pathway">
    <text evidence="1 8">One-carbon metabolism; tetrahydrofolate interconversion.</text>
</comment>
<comment type="catalytic activity">
    <reaction evidence="6 8">
        <text>(6S)-5,6,7,8-tetrahydrofolate + formate + ATP = (6R)-10-formyltetrahydrofolate + ADP + phosphate</text>
        <dbReference type="Rhea" id="RHEA:20221"/>
        <dbReference type="ChEBI" id="CHEBI:15740"/>
        <dbReference type="ChEBI" id="CHEBI:30616"/>
        <dbReference type="ChEBI" id="CHEBI:43474"/>
        <dbReference type="ChEBI" id="CHEBI:57453"/>
        <dbReference type="ChEBI" id="CHEBI:195366"/>
        <dbReference type="ChEBI" id="CHEBI:456216"/>
        <dbReference type="EC" id="6.3.4.3"/>
    </reaction>
</comment>
<evidence type="ECO:0000256" key="4">
    <source>
        <dbReference type="ARBA" id="ARBA00022741"/>
    </source>
</evidence>
<proteinExistence type="inferred from homology"/>
<keyword evidence="2 8" id="KW-0554">One-carbon metabolism</keyword>
<evidence type="ECO:0000313" key="9">
    <source>
        <dbReference type="EMBL" id="QGU02014.1"/>
    </source>
</evidence>
<dbReference type="Gene3D" id="3.10.410.10">
    <property type="entry name" value="Formyltetrahydrofolate synthetase, domain 3"/>
    <property type="match status" value="1"/>
</dbReference>
<evidence type="ECO:0000313" key="10">
    <source>
        <dbReference type="Proteomes" id="UP000427071"/>
    </source>
</evidence>
<gene>
    <name evidence="8 9" type="primary">fhs</name>
    <name evidence="9" type="ORF">CKALI_05720</name>
</gene>
<protein>
    <recommendedName>
        <fullName evidence="8">Formate--tetrahydrofolate ligase</fullName>
        <ecNumber evidence="8">6.3.4.3</ecNumber>
    </recommendedName>
    <alternativeName>
        <fullName evidence="8">Formyltetrahydrofolate synthetase</fullName>
        <shortName evidence="8">FHS</shortName>
        <shortName evidence="8">FTHFS</shortName>
    </alternativeName>
</protein>
<comment type="similarity">
    <text evidence="7 8">Belongs to the formate--tetrahydrofolate ligase family.</text>
</comment>
<keyword evidence="5 8" id="KW-0067">ATP-binding</keyword>
<dbReference type="EC" id="6.3.4.3" evidence="8"/>
<dbReference type="Proteomes" id="UP000427071">
    <property type="component" value="Chromosome"/>
</dbReference>
<accession>A0A6B8VKK9</accession>
<dbReference type="FunFam" id="3.10.410.10:FF:000001">
    <property type="entry name" value="Putative formate--tetrahydrofolate ligase"/>
    <property type="match status" value="1"/>
</dbReference>
<keyword evidence="4 8" id="KW-0547">Nucleotide-binding</keyword>
<dbReference type="PROSITE" id="PS00721">
    <property type="entry name" value="FTHFS_1"/>
    <property type="match status" value="1"/>
</dbReference>
<evidence type="ECO:0000256" key="1">
    <source>
        <dbReference type="ARBA" id="ARBA00004777"/>
    </source>
</evidence>
<sequence>MNLTDADIARAHQLEPMEVIAERAGIDPQFVVGYGRDKAKIDVAALPEQPRKGKLVLVTAMSPTPAGEGKSTVLIGLADAVRATGARTIVAIREPSLGPVFGIKGGAAGGGYAQIVPMEDINLHFTGDLHAIAAANNSLAALIDAHIHHGNELSIDPRKVTWRRCLDVNDRNLRHIVTGLGGVAHGVPAESGFDITAASEIMAVLCLASDLTDLKERLARIVIGQTYAGTPVTVSDLKAQGALTALLRDALSPNLVQTLGGTPAIVHGGPFGNIAHGCNSLIATDTALRHADVVLTEAGFGSDLGAEKFFDIKSRAGDLDVSAVVMVATIRSLKFNGGAAKDELQQENLAALQAGLVNLARHCDNIQKFGPTPTIALNHFIHDTDAEVELVQRWAEDRGLRAVLTKVWAEGGAGAAELADVVLASVVDKRSAPLYDPAAGTLASLQTIAREIYGASDVELSPQAQKDLKIIQDNGWDTLPVCISKTQYSFSDDPRKLGAPSGHTVKVRSLVPRTGAGFVVAMTGDVMTLPGLSKRPAAQGIDVDAEGNITGLF</sequence>
<feature type="binding site" evidence="8">
    <location>
        <begin position="64"/>
        <end position="71"/>
    </location>
    <ligand>
        <name>ATP</name>
        <dbReference type="ChEBI" id="CHEBI:30616"/>
    </ligand>
</feature>
<keyword evidence="10" id="KW-1185">Reference proteome</keyword>
<dbReference type="FunFam" id="3.30.1510.10:FF:000001">
    <property type="entry name" value="Formate--tetrahydrofolate ligase"/>
    <property type="match status" value="1"/>
</dbReference>
<dbReference type="HAMAP" id="MF_01543">
    <property type="entry name" value="FTHFS"/>
    <property type="match status" value="1"/>
</dbReference>